<dbReference type="Pfam" id="PF00067">
    <property type="entry name" value="p450"/>
    <property type="match status" value="1"/>
</dbReference>
<evidence type="ECO:0000256" key="9">
    <source>
        <dbReference type="ARBA" id="ARBA00022848"/>
    </source>
</evidence>
<evidence type="ECO:0000256" key="4">
    <source>
        <dbReference type="ARBA" id="ARBA00010617"/>
    </source>
</evidence>
<accession>A0A821S7H7</accession>
<protein>
    <recommendedName>
        <fullName evidence="5">unspecific monooxygenase</fullName>
        <ecNumber evidence="5">1.14.14.1</ecNumber>
    </recommendedName>
</protein>
<evidence type="ECO:0000256" key="8">
    <source>
        <dbReference type="ARBA" id="ARBA00022824"/>
    </source>
</evidence>
<evidence type="ECO:0000313" key="17">
    <source>
        <dbReference type="EMBL" id="CAF4853827.1"/>
    </source>
</evidence>
<dbReference type="InterPro" id="IPR036396">
    <property type="entry name" value="Cyt_P450_sf"/>
</dbReference>
<evidence type="ECO:0000256" key="7">
    <source>
        <dbReference type="ARBA" id="ARBA00022723"/>
    </source>
</evidence>
<dbReference type="FunFam" id="1.10.630.10:FF:000042">
    <property type="entry name" value="Cytochrome P450"/>
    <property type="match status" value="1"/>
</dbReference>
<dbReference type="OrthoDB" id="2789670at2759"/>
<evidence type="ECO:0000256" key="16">
    <source>
        <dbReference type="RuleBase" id="RU000461"/>
    </source>
</evidence>
<dbReference type="InterPro" id="IPR002401">
    <property type="entry name" value="Cyt_P450_E_grp-I"/>
</dbReference>
<comment type="caution">
    <text evidence="17">The sequence shown here is derived from an EMBL/GenBank/DDBJ whole genome shotgun (WGS) entry which is preliminary data.</text>
</comment>
<comment type="cofactor">
    <cofactor evidence="1 15">
        <name>heme</name>
        <dbReference type="ChEBI" id="CHEBI:30413"/>
    </cofactor>
</comment>
<evidence type="ECO:0000256" key="12">
    <source>
        <dbReference type="ARBA" id="ARBA00023033"/>
    </source>
</evidence>
<dbReference type="GO" id="GO:0020037">
    <property type="term" value="F:heme binding"/>
    <property type="evidence" value="ECO:0007669"/>
    <property type="project" value="InterPro"/>
</dbReference>
<dbReference type="EMBL" id="CAJOBZ010000017">
    <property type="protein sequence ID" value="CAF4853827.1"/>
    <property type="molecule type" value="Genomic_DNA"/>
</dbReference>
<evidence type="ECO:0000256" key="5">
    <source>
        <dbReference type="ARBA" id="ARBA00012109"/>
    </source>
</evidence>
<dbReference type="GO" id="GO:0005506">
    <property type="term" value="F:iron ion binding"/>
    <property type="evidence" value="ECO:0007669"/>
    <property type="project" value="InterPro"/>
</dbReference>
<dbReference type="CDD" id="cd11056">
    <property type="entry name" value="CYP6-like"/>
    <property type="match status" value="1"/>
</dbReference>
<evidence type="ECO:0000313" key="18">
    <source>
        <dbReference type="Proteomes" id="UP000663880"/>
    </source>
</evidence>
<keyword evidence="18" id="KW-1185">Reference proteome</keyword>
<dbReference type="InterPro" id="IPR017972">
    <property type="entry name" value="Cyt_P450_CS"/>
</dbReference>
<keyword evidence="7 15" id="KW-0479">Metal-binding</keyword>
<name>A0A821S7H7_9NEOP</name>
<keyword evidence="9" id="KW-0492">Microsome</keyword>
<dbReference type="PRINTS" id="PR00385">
    <property type="entry name" value="P450"/>
</dbReference>
<keyword evidence="13" id="KW-0472">Membrane</keyword>
<evidence type="ECO:0000256" key="15">
    <source>
        <dbReference type="PIRSR" id="PIRSR602401-1"/>
    </source>
</evidence>
<evidence type="ECO:0000256" key="14">
    <source>
        <dbReference type="ARBA" id="ARBA00047827"/>
    </source>
</evidence>
<sequence>MLYILLIVVILYFYYMRKFQYFSQRNIKHESPVPIFGNHTKVFFARRTNIETACYLYKKYSDEKYVGYYRGTNPEIIVRDPDLVKYILSENFLVFPNRGVKRDAKIEPLMLNMLSEEGDAWKLLRTNLSPAFSSSRIKSMFPIVVDYAEKFVKIAHNLAIEEKEFDAYIFTARFTIDLIGACGFGIDMNAINNEQSLFIKLRDYMFIKSKWQMILFGVYDLFPQSLINKVSLIKPQVRDIIMEILHSVRSHRQHGDTQQNDFINILLELGEVGKLTGDSLETDDTGKYKQTEIEFDNNRIAAQLFIYFIAGFETSSTTMSYAMHQLAHHPEIQQEVQKEIDTILAKYDGRLCYESVSEMLFLEMVVKESLRLFPPAGLTTRVSPNDCTLPGINGTIKTGTRITIPIHALHMDETYFDNPEEFDPKRFSNESSQPRHKYAYIPFGEGPRKCIGARFGTLNTMVGLAAVLHKYNIKPSQSTRKNIRPNRAAYLIQFIDGGLPLKLTMRE</sequence>
<keyword evidence="11 15" id="KW-0408">Iron</keyword>
<evidence type="ECO:0000256" key="6">
    <source>
        <dbReference type="ARBA" id="ARBA00022617"/>
    </source>
</evidence>
<keyword evidence="12 16" id="KW-0503">Monooxygenase</keyword>
<dbReference type="Gene3D" id="1.10.630.10">
    <property type="entry name" value="Cytochrome P450"/>
    <property type="match status" value="1"/>
</dbReference>
<dbReference type="PANTHER" id="PTHR24292">
    <property type="entry name" value="CYTOCHROME P450"/>
    <property type="match status" value="1"/>
</dbReference>
<evidence type="ECO:0000256" key="3">
    <source>
        <dbReference type="ARBA" id="ARBA00004406"/>
    </source>
</evidence>
<comment type="subcellular location">
    <subcellularLocation>
        <location evidence="3">Endoplasmic reticulum membrane</location>
        <topology evidence="3">Peripheral membrane protein</topology>
    </subcellularLocation>
    <subcellularLocation>
        <location evidence="2">Microsome membrane</location>
        <topology evidence="2">Peripheral membrane protein</topology>
    </subcellularLocation>
</comment>
<keyword evidence="8" id="KW-0256">Endoplasmic reticulum</keyword>
<evidence type="ECO:0000256" key="10">
    <source>
        <dbReference type="ARBA" id="ARBA00023002"/>
    </source>
</evidence>
<comment type="similarity">
    <text evidence="4 16">Belongs to the cytochrome P450 family.</text>
</comment>
<dbReference type="GO" id="GO:0016712">
    <property type="term" value="F:oxidoreductase activity, acting on paired donors, with incorporation or reduction of molecular oxygen, reduced flavin or flavoprotein as one donor, and incorporation of one atom of oxygen"/>
    <property type="evidence" value="ECO:0007669"/>
    <property type="project" value="UniProtKB-EC"/>
</dbReference>
<dbReference type="AlphaFoldDB" id="A0A821S7H7"/>
<dbReference type="GO" id="GO:0005789">
    <property type="term" value="C:endoplasmic reticulum membrane"/>
    <property type="evidence" value="ECO:0007669"/>
    <property type="project" value="UniProtKB-SubCell"/>
</dbReference>
<keyword evidence="10 16" id="KW-0560">Oxidoreductase</keyword>
<evidence type="ECO:0000256" key="11">
    <source>
        <dbReference type="ARBA" id="ARBA00023004"/>
    </source>
</evidence>
<evidence type="ECO:0000256" key="1">
    <source>
        <dbReference type="ARBA" id="ARBA00001971"/>
    </source>
</evidence>
<keyword evidence="6 15" id="KW-0349">Heme</keyword>
<evidence type="ECO:0000256" key="13">
    <source>
        <dbReference type="ARBA" id="ARBA00023136"/>
    </source>
</evidence>
<dbReference type="PRINTS" id="PR00463">
    <property type="entry name" value="EP450I"/>
</dbReference>
<organism evidence="17 18">
    <name type="scientific">Pieris macdunnoughi</name>
    <dbReference type="NCBI Taxonomy" id="345717"/>
    <lineage>
        <taxon>Eukaryota</taxon>
        <taxon>Metazoa</taxon>
        <taxon>Ecdysozoa</taxon>
        <taxon>Arthropoda</taxon>
        <taxon>Hexapoda</taxon>
        <taxon>Insecta</taxon>
        <taxon>Pterygota</taxon>
        <taxon>Neoptera</taxon>
        <taxon>Endopterygota</taxon>
        <taxon>Lepidoptera</taxon>
        <taxon>Glossata</taxon>
        <taxon>Ditrysia</taxon>
        <taxon>Papilionoidea</taxon>
        <taxon>Pieridae</taxon>
        <taxon>Pierinae</taxon>
        <taxon>Pieris</taxon>
    </lineage>
</organism>
<dbReference type="PANTHER" id="PTHR24292:SF104">
    <property type="entry name" value="CYTOCHROME P450 308A1-RELATED"/>
    <property type="match status" value="1"/>
</dbReference>
<evidence type="ECO:0000256" key="2">
    <source>
        <dbReference type="ARBA" id="ARBA00004174"/>
    </source>
</evidence>
<dbReference type="EC" id="1.14.14.1" evidence="5"/>
<dbReference type="SUPFAM" id="SSF48264">
    <property type="entry name" value="Cytochrome P450"/>
    <property type="match status" value="1"/>
</dbReference>
<comment type="catalytic activity">
    <reaction evidence="14">
        <text>an organic molecule + reduced [NADPH--hemoprotein reductase] + O2 = an alcohol + oxidized [NADPH--hemoprotein reductase] + H2O + H(+)</text>
        <dbReference type="Rhea" id="RHEA:17149"/>
        <dbReference type="Rhea" id="RHEA-COMP:11964"/>
        <dbReference type="Rhea" id="RHEA-COMP:11965"/>
        <dbReference type="ChEBI" id="CHEBI:15377"/>
        <dbReference type="ChEBI" id="CHEBI:15378"/>
        <dbReference type="ChEBI" id="CHEBI:15379"/>
        <dbReference type="ChEBI" id="CHEBI:30879"/>
        <dbReference type="ChEBI" id="CHEBI:57618"/>
        <dbReference type="ChEBI" id="CHEBI:58210"/>
        <dbReference type="ChEBI" id="CHEBI:142491"/>
        <dbReference type="EC" id="1.14.14.1"/>
    </reaction>
</comment>
<gene>
    <name evidence="17" type="ORF">PMACD_LOCUS7294</name>
</gene>
<feature type="binding site" description="axial binding residue" evidence="15">
    <location>
        <position position="450"/>
    </location>
    <ligand>
        <name>heme</name>
        <dbReference type="ChEBI" id="CHEBI:30413"/>
    </ligand>
    <ligandPart>
        <name>Fe</name>
        <dbReference type="ChEBI" id="CHEBI:18248"/>
    </ligandPart>
</feature>
<dbReference type="InterPro" id="IPR001128">
    <property type="entry name" value="Cyt_P450"/>
</dbReference>
<reference evidence="17" key="1">
    <citation type="submission" date="2021-02" db="EMBL/GenBank/DDBJ databases">
        <authorList>
            <person name="Steward A R."/>
        </authorList>
    </citation>
    <scope>NUCLEOTIDE SEQUENCE</scope>
</reference>
<dbReference type="PROSITE" id="PS00086">
    <property type="entry name" value="CYTOCHROME_P450"/>
    <property type="match status" value="1"/>
</dbReference>
<dbReference type="Proteomes" id="UP000663880">
    <property type="component" value="Unassembled WGS sequence"/>
</dbReference>
<proteinExistence type="inferred from homology"/>
<dbReference type="InterPro" id="IPR050476">
    <property type="entry name" value="Insect_CytP450_Detox"/>
</dbReference>